<dbReference type="Proteomes" id="UP000078542">
    <property type="component" value="Unassembled WGS sequence"/>
</dbReference>
<reference evidence="2 3" key="1">
    <citation type="submission" date="2016-03" db="EMBL/GenBank/DDBJ databases">
        <title>Cyphomyrmex costatus WGS genome.</title>
        <authorList>
            <person name="Nygaard S."/>
            <person name="Hu H."/>
            <person name="Boomsma J."/>
            <person name="Zhang G."/>
        </authorList>
    </citation>
    <scope>NUCLEOTIDE SEQUENCE [LARGE SCALE GENOMIC DNA]</scope>
    <source>
        <strain evidence="2">MS0001</strain>
        <tissue evidence="2">Whole body</tissue>
    </source>
</reference>
<organism evidence="2 3">
    <name type="scientific">Cyphomyrmex costatus</name>
    <dbReference type="NCBI Taxonomy" id="456900"/>
    <lineage>
        <taxon>Eukaryota</taxon>
        <taxon>Metazoa</taxon>
        <taxon>Ecdysozoa</taxon>
        <taxon>Arthropoda</taxon>
        <taxon>Hexapoda</taxon>
        <taxon>Insecta</taxon>
        <taxon>Pterygota</taxon>
        <taxon>Neoptera</taxon>
        <taxon>Endopterygota</taxon>
        <taxon>Hymenoptera</taxon>
        <taxon>Apocrita</taxon>
        <taxon>Aculeata</taxon>
        <taxon>Formicoidea</taxon>
        <taxon>Formicidae</taxon>
        <taxon>Myrmicinae</taxon>
        <taxon>Cyphomyrmex</taxon>
    </lineage>
</organism>
<keyword evidence="1" id="KW-0732">Signal</keyword>
<evidence type="ECO:0000313" key="3">
    <source>
        <dbReference type="Proteomes" id="UP000078542"/>
    </source>
</evidence>
<feature type="chain" id="PRO_5008269968" description="Lipoprotein" evidence="1">
    <location>
        <begin position="18"/>
        <end position="35"/>
    </location>
</feature>
<gene>
    <name evidence="2" type="ORF">ALC62_10170</name>
</gene>
<proteinExistence type="predicted"/>
<evidence type="ECO:0000313" key="2">
    <source>
        <dbReference type="EMBL" id="KYM99056.1"/>
    </source>
</evidence>
<dbReference type="EMBL" id="KQ977876">
    <property type="protein sequence ID" value="KYM99056.1"/>
    <property type="molecule type" value="Genomic_DNA"/>
</dbReference>
<dbReference type="AlphaFoldDB" id="A0A195CFG5"/>
<accession>A0A195CFG5</accession>
<evidence type="ECO:0008006" key="4">
    <source>
        <dbReference type="Google" id="ProtNLM"/>
    </source>
</evidence>
<keyword evidence="3" id="KW-1185">Reference proteome</keyword>
<sequence length="35" mass="3550">MLFAVALSLNLPGCSLGDKPTGCFDAASGTFVKCD</sequence>
<protein>
    <recommendedName>
        <fullName evidence="4">Lipoprotein</fullName>
    </recommendedName>
</protein>
<evidence type="ECO:0000256" key="1">
    <source>
        <dbReference type="SAM" id="SignalP"/>
    </source>
</evidence>
<name>A0A195CFG5_9HYME</name>
<feature type="signal peptide" evidence="1">
    <location>
        <begin position="1"/>
        <end position="17"/>
    </location>
</feature>